<evidence type="ECO:0000313" key="3">
    <source>
        <dbReference type="Proteomes" id="UP000799291"/>
    </source>
</evidence>
<name>A0A6G1JDS2_9PLEO</name>
<accession>A0A6G1JDS2</accession>
<keyword evidence="3" id="KW-1185">Reference proteome</keyword>
<dbReference type="PANTHER" id="PTHR33112">
    <property type="entry name" value="DOMAIN PROTEIN, PUTATIVE-RELATED"/>
    <property type="match status" value="1"/>
</dbReference>
<dbReference type="Pfam" id="PF06985">
    <property type="entry name" value="HET"/>
    <property type="match status" value="1"/>
</dbReference>
<dbReference type="InterPro" id="IPR010730">
    <property type="entry name" value="HET"/>
</dbReference>
<proteinExistence type="predicted"/>
<gene>
    <name evidence="2" type="ORF">K458DRAFT_414058</name>
</gene>
<dbReference type="PANTHER" id="PTHR33112:SF12">
    <property type="entry name" value="HETEROKARYON INCOMPATIBILITY DOMAIN-CONTAINING PROTEIN"/>
    <property type="match status" value="1"/>
</dbReference>
<dbReference type="OrthoDB" id="5135333at2759"/>
<protein>
    <recommendedName>
        <fullName evidence="1">Heterokaryon incompatibility domain-containing protein</fullName>
    </recommendedName>
</protein>
<sequence>MFRETQDRHWALRSNIQHLQQKGALRTSRFPVPDLIRDTIELTYSLRIRYLWVDALCTVQDGEYKHEMFASMDSVYHRAYLTIIALDSNSAEDCLPGIRRLSRPRIHQKIRINTDYFPVITDVVRYLTDDSLDKLTIQITESAALLVAPSPYSKTIMERIGAAFFWDDDGQGNDYDVFADLETTFVILG</sequence>
<evidence type="ECO:0000259" key="1">
    <source>
        <dbReference type="Pfam" id="PF06985"/>
    </source>
</evidence>
<evidence type="ECO:0000313" key="2">
    <source>
        <dbReference type="EMBL" id="KAF2688279.1"/>
    </source>
</evidence>
<dbReference type="EMBL" id="MU005573">
    <property type="protein sequence ID" value="KAF2688279.1"/>
    <property type="molecule type" value="Genomic_DNA"/>
</dbReference>
<organism evidence="2 3">
    <name type="scientific">Lentithecium fluviatile CBS 122367</name>
    <dbReference type="NCBI Taxonomy" id="1168545"/>
    <lineage>
        <taxon>Eukaryota</taxon>
        <taxon>Fungi</taxon>
        <taxon>Dikarya</taxon>
        <taxon>Ascomycota</taxon>
        <taxon>Pezizomycotina</taxon>
        <taxon>Dothideomycetes</taxon>
        <taxon>Pleosporomycetidae</taxon>
        <taxon>Pleosporales</taxon>
        <taxon>Massarineae</taxon>
        <taxon>Lentitheciaceae</taxon>
        <taxon>Lentithecium</taxon>
    </lineage>
</organism>
<reference evidence="2" key="1">
    <citation type="journal article" date="2020" name="Stud. Mycol.">
        <title>101 Dothideomycetes genomes: a test case for predicting lifestyles and emergence of pathogens.</title>
        <authorList>
            <person name="Haridas S."/>
            <person name="Albert R."/>
            <person name="Binder M."/>
            <person name="Bloem J."/>
            <person name="Labutti K."/>
            <person name="Salamov A."/>
            <person name="Andreopoulos B."/>
            <person name="Baker S."/>
            <person name="Barry K."/>
            <person name="Bills G."/>
            <person name="Bluhm B."/>
            <person name="Cannon C."/>
            <person name="Castanera R."/>
            <person name="Culley D."/>
            <person name="Daum C."/>
            <person name="Ezra D."/>
            <person name="Gonzalez J."/>
            <person name="Henrissat B."/>
            <person name="Kuo A."/>
            <person name="Liang C."/>
            <person name="Lipzen A."/>
            <person name="Lutzoni F."/>
            <person name="Magnuson J."/>
            <person name="Mondo S."/>
            <person name="Nolan M."/>
            <person name="Ohm R."/>
            <person name="Pangilinan J."/>
            <person name="Park H.-J."/>
            <person name="Ramirez L."/>
            <person name="Alfaro M."/>
            <person name="Sun H."/>
            <person name="Tritt A."/>
            <person name="Yoshinaga Y."/>
            <person name="Zwiers L.-H."/>
            <person name="Turgeon B."/>
            <person name="Goodwin S."/>
            <person name="Spatafora J."/>
            <person name="Crous P."/>
            <person name="Grigoriev I."/>
        </authorList>
    </citation>
    <scope>NUCLEOTIDE SEQUENCE</scope>
    <source>
        <strain evidence="2">CBS 122367</strain>
    </source>
</reference>
<dbReference type="Proteomes" id="UP000799291">
    <property type="component" value="Unassembled WGS sequence"/>
</dbReference>
<dbReference type="AlphaFoldDB" id="A0A6G1JDS2"/>
<feature type="domain" description="Heterokaryon incompatibility" evidence="1">
    <location>
        <begin position="20"/>
        <end position="106"/>
    </location>
</feature>